<organism evidence="10 11">
    <name type="scientific">Telmatospirillum siberiense</name>
    <dbReference type="NCBI Taxonomy" id="382514"/>
    <lineage>
        <taxon>Bacteria</taxon>
        <taxon>Pseudomonadati</taxon>
        <taxon>Pseudomonadota</taxon>
        <taxon>Alphaproteobacteria</taxon>
        <taxon>Rhodospirillales</taxon>
        <taxon>Rhodospirillaceae</taxon>
        <taxon>Telmatospirillum</taxon>
    </lineage>
</organism>
<reference evidence="11" key="1">
    <citation type="submission" date="2017-12" db="EMBL/GenBank/DDBJ databases">
        <title>Draft genome sequence of Telmatospirillum siberiense 26-4b1T, an acidotolerant peatland alphaproteobacterium potentially involved in sulfur cycling.</title>
        <authorList>
            <person name="Hausmann B."/>
            <person name="Pjevac P."/>
            <person name="Schreck K."/>
            <person name="Herbold C.W."/>
            <person name="Daims H."/>
            <person name="Wagner M."/>
            <person name="Pester M."/>
            <person name="Loy A."/>
        </authorList>
    </citation>
    <scope>NUCLEOTIDE SEQUENCE [LARGE SCALE GENOMIC DNA]</scope>
    <source>
        <strain evidence="11">26-4b1</strain>
    </source>
</reference>
<keyword evidence="1 6" id="KW-0597">Phosphoprotein</keyword>
<feature type="domain" description="OmpR/PhoB-type" evidence="9">
    <location>
        <begin position="130"/>
        <end position="234"/>
    </location>
</feature>
<dbReference type="RefSeq" id="WP_101249636.1">
    <property type="nucleotide sequence ID" value="NZ_PIUM01000004.1"/>
</dbReference>
<dbReference type="PROSITE" id="PS50110">
    <property type="entry name" value="RESPONSE_REGULATORY"/>
    <property type="match status" value="1"/>
</dbReference>
<dbReference type="GO" id="GO:0000976">
    <property type="term" value="F:transcription cis-regulatory region binding"/>
    <property type="evidence" value="ECO:0007669"/>
    <property type="project" value="TreeGrafter"/>
</dbReference>
<feature type="domain" description="Response regulatory" evidence="8">
    <location>
        <begin position="4"/>
        <end position="120"/>
    </location>
</feature>
<dbReference type="Proteomes" id="UP000233293">
    <property type="component" value="Unassembled WGS sequence"/>
</dbReference>
<evidence type="ECO:0000256" key="2">
    <source>
        <dbReference type="ARBA" id="ARBA00023012"/>
    </source>
</evidence>
<evidence type="ECO:0000256" key="6">
    <source>
        <dbReference type="PROSITE-ProRule" id="PRU00169"/>
    </source>
</evidence>
<name>A0A2N3PYZ4_9PROT</name>
<accession>A0A2N3PYZ4</accession>
<evidence type="ECO:0000313" key="11">
    <source>
        <dbReference type="Proteomes" id="UP000233293"/>
    </source>
</evidence>
<evidence type="ECO:0000256" key="1">
    <source>
        <dbReference type="ARBA" id="ARBA00022553"/>
    </source>
</evidence>
<dbReference type="EMBL" id="PIUM01000004">
    <property type="protein sequence ID" value="PKU25581.1"/>
    <property type="molecule type" value="Genomic_DNA"/>
</dbReference>
<keyword evidence="5" id="KW-0804">Transcription</keyword>
<dbReference type="SMART" id="SM00448">
    <property type="entry name" value="REC"/>
    <property type="match status" value="1"/>
</dbReference>
<comment type="caution">
    <text evidence="10">The sequence shown here is derived from an EMBL/GenBank/DDBJ whole genome shotgun (WGS) entry which is preliminary data.</text>
</comment>
<evidence type="ECO:0000259" key="8">
    <source>
        <dbReference type="PROSITE" id="PS50110"/>
    </source>
</evidence>
<keyword evidence="3" id="KW-0805">Transcription regulation</keyword>
<keyword evidence="2" id="KW-0902">Two-component regulatory system</keyword>
<evidence type="ECO:0000256" key="4">
    <source>
        <dbReference type="ARBA" id="ARBA00023125"/>
    </source>
</evidence>
<dbReference type="GO" id="GO:0032993">
    <property type="term" value="C:protein-DNA complex"/>
    <property type="evidence" value="ECO:0007669"/>
    <property type="project" value="TreeGrafter"/>
</dbReference>
<dbReference type="Pfam" id="PF00072">
    <property type="entry name" value="Response_reg"/>
    <property type="match status" value="1"/>
</dbReference>
<dbReference type="GO" id="GO:0000156">
    <property type="term" value="F:phosphorelay response regulator activity"/>
    <property type="evidence" value="ECO:0007669"/>
    <property type="project" value="TreeGrafter"/>
</dbReference>
<dbReference type="AlphaFoldDB" id="A0A2N3PYZ4"/>
<dbReference type="InterPro" id="IPR036388">
    <property type="entry name" value="WH-like_DNA-bd_sf"/>
</dbReference>
<dbReference type="SMART" id="SM00862">
    <property type="entry name" value="Trans_reg_C"/>
    <property type="match status" value="1"/>
</dbReference>
<keyword evidence="4 7" id="KW-0238">DNA-binding</keyword>
<dbReference type="PROSITE" id="PS51755">
    <property type="entry name" value="OMPR_PHOB"/>
    <property type="match status" value="1"/>
</dbReference>
<dbReference type="PANTHER" id="PTHR48111:SF1">
    <property type="entry name" value="TWO-COMPONENT RESPONSE REGULATOR ORR33"/>
    <property type="match status" value="1"/>
</dbReference>
<gene>
    <name evidence="10" type="ORF">CWS72_05835</name>
</gene>
<evidence type="ECO:0000256" key="5">
    <source>
        <dbReference type="ARBA" id="ARBA00023163"/>
    </source>
</evidence>
<feature type="modified residue" description="4-aspartylphosphate" evidence="6">
    <location>
        <position position="55"/>
    </location>
</feature>
<dbReference type="SUPFAM" id="SSF52172">
    <property type="entry name" value="CheY-like"/>
    <property type="match status" value="1"/>
</dbReference>
<dbReference type="CDD" id="cd00156">
    <property type="entry name" value="REC"/>
    <property type="match status" value="1"/>
</dbReference>
<dbReference type="OrthoDB" id="9802426at2"/>
<protein>
    <submittedName>
        <fullName evidence="10">DNA-binding response regulator</fullName>
    </submittedName>
</protein>
<dbReference type="PANTHER" id="PTHR48111">
    <property type="entry name" value="REGULATOR OF RPOS"/>
    <property type="match status" value="1"/>
</dbReference>
<dbReference type="CDD" id="cd00383">
    <property type="entry name" value="trans_reg_C"/>
    <property type="match status" value="1"/>
</dbReference>
<dbReference type="GO" id="GO:0006355">
    <property type="term" value="P:regulation of DNA-templated transcription"/>
    <property type="evidence" value="ECO:0007669"/>
    <property type="project" value="InterPro"/>
</dbReference>
<dbReference type="InterPro" id="IPR011006">
    <property type="entry name" value="CheY-like_superfamily"/>
</dbReference>
<keyword evidence="11" id="KW-1185">Reference proteome</keyword>
<evidence type="ECO:0000313" key="10">
    <source>
        <dbReference type="EMBL" id="PKU25581.1"/>
    </source>
</evidence>
<dbReference type="InterPro" id="IPR001867">
    <property type="entry name" value="OmpR/PhoB-type_DNA-bd"/>
</dbReference>
<evidence type="ECO:0000256" key="3">
    <source>
        <dbReference type="ARBA" id="ARBA00023015"/>
    </source>
</evidence>
<sequence length="236" mass="26208">MTSSLTLVDDDDMLRAVLAGNLAGAGYEVHPFGDPVEALSFLESGRTKADLLILDWRMPVMTGLDLLKRLRAKGIDTPALFFTSHNDILFEEAALAYGAVDFIDKTRSFAILQKRIELILGRAGQNSEGTAPLRSGSLTLDANKHDVQWRGRTIELTFGEFRVVSLLAQAGRDVTYREIYDTLRGENFIAGDGTEGYRANVRALIKRLREKFITIDPSFSAIVNYPGFGYRWVEAA</sequence>
<feature type="DNA-binding region" description="OmpR/PhoB-type" evidence="7">
    <location>
        <begin position="130"/>
        <end position="234"/>
    </location>
</feature>
<dbReference type="Gene3D" id="3.40.50.2300">
    <property type="match status" value="1"/>
</dbReference>
<dbReference type="InterPro" id="IPR001789">
    <property type="entry name" value="Sig_transdc_resp-reg_receiver"/>
</dbReference>
<proteinExistence type="predicted"/>
<dbReference type="InterPro" id="IPR039420">
    <property type="entry name" value="WalR-like"/>
</dbReference>
<evidence type="ECO:0000259" key="9">
    <source>
        <dbReference type="PROSITE" id="PS51755"/>
    </source>
</evidence>
<dbReference type="Gene3D" id="1.10.10.10">
    <property type="entry name" value="Winged helix-like DNA-binding domain superfamily/Winged helix DNA-binding domain"/>
    <property type="match status" value="1"/>
</dbReference>
<evidence type="ECO:0000256" key="7">
    <source>
        <dbReference type="PROSITE-ProRule" id="PRU01091"/>
    </source>
</evidence>
<dbReference type="GO" id="GO:0005829">
    <property type="term" value="C:cytosol"/>
    <property type="evidence" value="ECO:0007669"/>
    <property type="project" value="TreeGrafter"/>
</dbReference>